<dbReference type="Proteomes" id="UP000605992">
    <property type="component" value="Unassembled WGS sequence"/>
</dbReference>
<keyword evidence="1" id="KW-0472">Membrane</keyword>
<gene>
    <name evidence="2" type="ORF">Pth03_50060</name>
</gene>
<evidence type="ECO:0000256" key="1">
    <source>
        <dbReference type="SAM" id="Phobius"/>
    </source>
</evidence>
<organism evidence="2 3">
    <name type="scientific">Planotetraspora thailandica</name>
    <dbReference type="NCBI Taxonomy" id="487172"/>
    <lineage>
        <taxon>Bacteria</taxon>
        <taxon>Bacillati</taxon>
        <taxon>Actinomycetota</taxon>
        <taxon>Actinomycetes</taxon>
        <taxon>Streptosporangiales</taxon>
        <taxon>Streptosporangiaceae</taxon>
        <taxon>Planotetraspora</taxon>
    </lineage>
</organism>
<dbReference type="EMBL" id="BOOR01000037">
    <property type="protein sequence ID" value="GII56617.1"/>
    <property type="molecule type" value="Genomic_DNA"/>
</dbReference>
<protein>
    <submittedName>
        <fullName evidence="2">Uncharacterized protein</fullName>
    </submittedName>
</protein>
<evidence type="ECO:0000313" key="2">
    <source>
        <dbReference type="EMBL" id="GII56617.1"/>
    </source>
</evidence>
<accession>A0A8J3XVJ4</accession>
<dbReference type="RefSeq" id="WP_239119337.1">
    <property type="nucleotide sequence ID" value="NZ_BOOR01000037.1"/>
</dbReference>
<keyword evidence="1" id="KW-1133">Transmembrane helix</keyword>
<feature type="transmembrane region" description="Helical" evidence="1">
    <location>
        <begin position="31"/>
        <end position="52"/>
    </location>
</feature>
<sequence>MSVPMTVTVPMTVILGMVSFVRMVVWEVRSMAVAVLLAFVPMPMAVSLRSGVQLGSMRLRDRHGEYSSYDRGLVSSGGVRDWNVRDVGQPEIQKHPDV</sequence>
<comment type="caution">
    <text evidence="2">The sequence shown here is derived from an EMBL/GenBank/DDBJ whole genome shotgun (WGS) entry which is preliminary data.</text>
</comment>
<reference evidence="2" key="1">
    <citation type="submission" date="2021-01" db="EMBL/GenBank/DDBJ databases">
        <title>Whole genome shotgun sequence of Planotetraspora thailandica NBRC 104271.</title>
        <authorList>
            <person name="Komaki H."/>
            <person name="Tamura T."/>
        </authorList>
    </citation>
    <scope>NUCLEOTIDE SEQUENCE</scope>
    <source>
        <strain evidence="2">NBRC 104271</strain>
    </source>
</reference>
<proteinExistence type="predicted"/>
<keyword evidence="3" id="KW-1185">Reference proteome</keyword>
<name>A0A8J3XVJ4_9ACTN</name>
<feature type="transmembrane region" description="Helical" evidence="1">
    <location>
        <begin position="7"/>
        <end position="25"/>
    </location>
</feature>
<keyword evidence="1" id="KW-0812">Transmembrane</keyword>
<dbReference type="AlphaFoldDB" id="A0A8J3XVJ4"/>
<evidence type="ECO:0000313" key="3">
    <source>
        <dbReference type="Proteomes" id="UP000605992"/>
    </source>
</evidence>